<dbReference type="Gene3D" id="1.10.630.10">
    <property type="entry name" value="Cytochrome P450"/>
    <property type="match status" value="1"/>
</dbReference>
<dbReference type="InterPro" id="IPR002401">
    <property type="entry name" value="Cyt_P450_E_grp-I"/>
</dbReference>
<dbReference type="GO" id="GO:0020037">
    <property type="term" value="F:heme binding"/>
    <property type="evidence" value="ECO:0007669"/>
    <property type="project" value="InterPro"/>
</dbReference>
<keyword evidence="6 8" id="KW-0503">Monooxygenase</keyword>
<gene>
    <name evidence="9" type="ORF">LRAMOSA10164</name>
</gene>
<name>A0A077WNU7_9FUNG</name>
<dbReference type="PRINTS" id="PR00385">
    <property type="entry name" value="P450"/>
</dbReference>
<dbReference type="PANTHER" id="PTHR24291:SF50">
    <property type="entry name" value="BIFUNCTIONAL ALBAFLAVENONE MONOOXYGENASE_TERPENE SYNTHASE"/>
    <property type="match status" value="1"/>
</dbReference>
<proteinExistence type="inferred from homology"/>
<dbReference type="GO" id="GO:0004497">
    <property type="term" value="F:monooxygenase activity"/>
    <property type="evidence" value="ECO:0007669"/>
    <property type="project" value="UniProtKB-KW"/>
</dbReference>
<dbReference type="EMBL" id="LK023327">
    <property type="protein sequence ID" value="CDS08803.1"/>
    <property type="molecule type" value="Genomic_DNA"/>
</dbReference>
<dbReference type="PRINTS" id="PR00463">
    <property type="entry name" value="EP450I"/>
</dbReference>
<keyword evidence="3 7" id="KW-0479">Metal-binding</keyword>
<evidence type="ECO:0000256" key="6">
    <source>
        <dbReference type="ARBA" id="ARBA00023033"/>
    </source>
</evidence>
<dbReference type="Pfam" id="PF00067">
    <property type="entry name" value="p450"/>
    <property type="match status" value="1"/>
</dbReference>
<dbReference type="OrthoDB" id="1470350at2759"/>
<evidence type="ECO:0000256" key="8">
    <source>
        <dbReference type="RuleBase" id="RU000461"/>
    </source>
</evidence>
<keyword evidence="2 7" id="KW-0349">Heme</keyword>
<evidence type="ECO:0000313" key="9">
    <source>
        <dbReference type="EMBL" id="CDS08803.1"/>
    </source>
</evidence>
<reference evidence="9" key="1">
    <citation type="journal article" date="2014" name="Genome Announc.">
        <title>De novo whole-genome sequence and genome annotation of Lichtheimia ramosa.</title>
        <authorList>
            <person name="Linde J."/>
            <person name="Schwartze V."/>
            <person name="Binder U."/>
            <person name="Lass-Florl C."/>
            <person name="Voigt K."/>
            <person name="Horn F."/>
        </authorList>
    </citation>
    <scope>NUCLEOTIDE SEQUENCE</scope>
    <source>
        <strain evidence="9">JMRC FSU:6197</strain>
    </source>
</reference>
<evidence type="ECO:0000256" key="2">
    <source>
        <dbReference type="ARBA" id="ARBA00022617"/>
    </source>
</evidence>
<dbReference type="GO" id="GO:0005506">
    <property type="term" value="F:iron ion binding"/>
    <property type="evidence" value="ECO:0007669"/>
    <property type="project" value="InterPro"/>
</dbReference>
<evidence type="ECO:0000256" key="5">
    <source>
        <dbReference type="ARBA" id="ARBA00023004"/>
    </source>
</evidence>
<keyword evidence="4 8" id="KW-0560">Oxidoreductase</keyword>
<dbReference type="SUPFAM" id="SSF48264">
    <property type="entry name" value="Cytochrome P450"/>
    <property type="match status" value="1"/>
</dbReference>
<dbReference type="GO" id="GO:0016705">
    <property type="term" value="F:oxidoreductase activity, acting on paired donors, with incorporation or reduction of molecular oxygen"/>
    <property type="evidence" value="ECO:0007669"/>
    <property type="project" value="InterPro"/>
</dbReference>
<evidence type="ECO:0000256" key="4">
    <source>
        <dbReference type="ARBA" id="ARBA00023002"/>
    </source>
</evidence>
<dbReference type="AlphaFoldDB" id="A0A077WNU7"/>
<dbReference type="PROSITE" id="PS00086">
    <property type="entry name" value="CYTOCHROME_P450"/>
    <property type="match status" value="1"/>
</dbReference>
<evidence type="ECO:0008006" key="10">
    <source>
        <dbReference type="Google" id="ProtNLM"/>
    </source>
</evidence>
<comment type="cofactor">
    <cofactor evidence="7">
        <name>heme</name>
        <dbReference type="ChEBI" id="CHEBI:30413"/>
    </cofactor>
</comment>
<organism evidence="9">
    <name type="scientific">Lichtheimia ramosa</name>
    <dbReference type="NCBI Taxonomy" id="688394"/>
    <lineage>
        <taxon>Eukaryota</taxon>
        <taxon>Fungi</taxon>
        <taxon>Fungi incertae sedis</taxon>
        <taxon>Mucoromycota</taxon>
        <taxon>Mucoromycotina</taxon>
        <taxon>Mucoromycetes</taxon>
        <taxon>Mucorales</taxon>
        <taxon>Lichtheimiaceae</taxon>
        <taxon>Lichtheimia</taxon>
    </lineage>
</organism>
<dbReference type="InterPro" id="IPR036396">
    <property type="entry name" value="Cyt_P450_sf"/>
</dbReference>
<evidence type="ECO:0000256" key="7">
    <source>
        <dbReference type="PIRSR" id="PIRSR602401-1"/>
    </source>
</evidence>
<dbReference type="PANTHER" id="PTHR24291">
    <property type="entry name" value="CYTOCHROME P450 FAMILY 4"/>
    <property type="match status" value="1"/>
</dbReference>
<keyword evidence="5 7" id="KW-0408">Iron</keyword>
<comment type="similarity">
    <text evidence="1 8">Belongs to the cytochrome P450 family.</text>
</comment>
<sequence>MERLLDIYSNLSTQLVSKSPIGRQQKISIATAVTLVLFYFVRKAVTPPAHLRHLPYVGLFTFLNAFMRRKLISDISSDVTLPVAMKDPSGIYARYDQNGWTVHITHPGPAKKFLFKTDIFAKADLAGFRGNTLLGKFLFQRNLLMLNGHEWRSQRKVANPAFHRSMPVEFGKLTQKMINVIDQAENDIVNVHQMTERFALDAIGLAGFDFDFHAIDDPNSEWVIRYRDIRNALVNPWFMVFHSLDVKFRFLFPGRMRMHREMDVFLGMMDQVIAHKRQILSKQQSKVPESERDLLTSMIEAENSGEGAMTNEELRSNLCFFFLAGHDTTANSLAYAIYHLAVHPDLQSKAREEAIKILGDEPQDVLPTLEQTREFPYINMIIKETLRISPPVARSVAREVKEDTELGGHFIPKGTKAHLDIYELQHNPTVWKDPETFRPERFAPDGEAEKLAGLGMSWVPFSNGQRQCLGMNFSLAEQRVFLPMLLRKYEWHLPKDSIHKEKLQTVGTGIVRPKELLVTFKRRY</sequence>
<dbReference type="InterPro" id="IPR001128">
    <property type="entry name" value="Cyt_P450"/>
</dbReference>
<protein>
    <recommendedName>
        <fullName evidence="10">Cytochrome P450</fullName>
    </recommendedName>
</protein>
<accession>A0A077WNU7</accession>
<evidence type="ECO:0000256" key="3">
    <source>
        <dbReference type="ARBA" id="ARBA00022723"/>
    </source>
</evidence>
<dbReference type="InterPro" id="IPR050196">
    <property type="entry name" value="Cytochrome_P450_Monoox"/>
</dbReference>
<evidence type="ECO:0000256" key="1">
    <source>
        <dbReference type="ARBA" id="ARBA00010617"/>
    </source>
</evidence>
<dbReference type="InterPro" id="IPR017972">
    <property type="entry name" value="Cyt_P450_CS"/>
</dbReference>
<feature type="binding site" description="axial binding residue" evidence="7">
    <location>
        <position position="468"/>
    </location>
    <ligand>
        <name>heme</name>
        <dbReference type="ChEBI" id="CHEBI:30413"/>
    </ligand>
    <ligandPart>
        <name>Fe</name>
        <dbReference type="ChEBI" id="CHEBI:18248"/>
    </ligandPart>
</feature>